<evidence type="ECO:0000313" key="3">
    <source>
        <dbReference type="Proteomes" id="UP000617340"/>
    </source>
</evidence>
<accession>A0A834J3U5</accession>
<dbReference type="Proteomes" id="UP000617340">
    <property type="component" value="Unassembled WGS sequence"/>
</dbReference>
<keyword evidence="3" id="KW-1185">Reference proteome</keyword>
<dbReference type="AlphaFoldDB" id="A0A834J3U5"/>
<feature type="compositionally biased region" description="Low complexity" evidence="1">
    <location>
        <begin position="98"/>
        <end position="107"/>
    </location>
</feature>
<evidence type="ECO:0000313" key="2">
    <source>
        <dbReference type="EMBL" id="KAF7381158.1"/>
    </source>
</evidence>
<protein>
    <submittedName>
        <fullName evidence="2">Uncharacterized protein</fullName>
    </submittedName>
</protein>
<organism evidence="2 3">
    <name type="scientific">Vespula germanica</name>
    <name type="common">German yellow jacket</name>
    <name type="synonym">Paravespula germanica</name>
    <dbReference type="NCBI Taxonomy" id="30212"/>
    <lineage>
        <taxon>Eukaryota</taxon>
        <taxon>Metazoa</taxon>
        <taxon>Ecdysozoa</taxon>
        <taxon>Arthropoda</taxon>
        <taxon>Hexapoda</taxon>
        <taxon>Insecta</taxon>
        <taxon>Pterygota</taxon>
        <taxon>Neoptera</taxon>
        <taxon>Endopterygota</taxon>
        <taxon>Hymenoptera</taxon>
        <taxon>Apocrita</taxon>
        <taxon>Aculeata</taxon>
        <taxon>Vespoidea</taxon>
        <taxon>Vespidae</taxon>
        <taxon>Vespinae</taxon>
        <taxon>Vespula</taxon>
    </lineage>
</organism>
<sequence length="191" mass="20666">MGVSLGRRRINKDPQEASSSLVLPERGFYLMPFIRIVGGQDEGASAFRLASDAPADIYEPGRTCRVRLGLLSLSCPRTSGEGWLCGTGPRTKRRRETTTTTTTTTTTRNDDDDDDDDVVLLAICPTDRPSMFLRNQYSTGRLFASTPFQAAAATAATATATATAATAAGGTTTAATTYYYRYYCFQLQPCN</sequence>
<comment type="caution">
    <text evidence="2">The sequence shown here is derived from an EMBL/GenBank/DDBJ whole genome shotgun (WGS) entry which is preliminary data.</text>
</comment>
<evidence type="ECO:0000256" key="1">
    <source>
        <dbReference type="SAM" id="MobiDB-lite"/>
    </source>
</evidence>
<gene>
    <name evidence="2" type="ORF">HZH68_016033</name>
</gene>
<reference evidence="2" key="1">
    <citation type="journal article" date="2020" name="G3 (Bethesda)">
        <title>High-Quality Assemblies for Three Invasive Social Wasps from the &lt;i&gt;Vespula&lt;/i&gt; Genus.</title>
        <authorList>
            <person name="Harrop T.W.R."/>
            <person name="Guhlin J."/>
            <person name="McLaughlin G.M."/>
            <person name="Permina E."/>
            <person name="Stockwell P."/>
            <person name="Gilligan J."/>
            <person name="Le Lec M.F."/>
            <person name="Gruber M.A.M."/>
            <person name="Quinn O."/>
            <person name="Lovegrove M."/>
            <person name="Duncan E.J."/>
            <person name="Remnant E.J."/>
            <person name="Van Eeckhoven J."/>
            <person name="Graham B."/>
            <person name="Knapp R.A."/>
            <person name="Langford K.W."/>
            <person name="Kronenberg Z."/>
            <person name="Press M.O."/>
            <person name="Eacker S.M."/>
            <person name="Wilson-Rankin E.E."/>
            <person name="Purcell J."/>
            <person name="Lester P.J."/>
            <person name="Dearden P.K."/>
        </authorList>
    </citation>
    <scope>NUCLEOTIDE SEQUENCE</scope>
    <source>
        <strain evidence="2">Linc-1</strain>
    </source>
</reference>
<feature type="region of interest" description="Disordered" evidence="1">
    <location>
        <begin position="86"/>
        <end position="112"/>
    </location>
</feature>
<name>A0A834J3U5_VESGE</name>
<dbReference type="EMBL" id="JACSDZ010000022">
    <property type="protein sequence ID" value="KAF7381158.1"/>
    <property type="molecule type" value="Genomic_DNA"/>
</dbReference>
<proteinExistence type="predicted"/>